<dbReference type="InterPro" id="IPR036388">
    <property type="entry name" value="WH-like_DNA-bd_sf"/>
</dbReference>
<dbReference type="PANTHER" id="PTHR33221:SF15">
    <property type="entry name" value="HTH-TYPE TRANSCRIPTIONAL REGULATOR YWGB-RELATED"/>
    <property type="match status" value="1"/>
</dbReference>
<proteinExistence type="predicted"/>
<evidence type="ECO:0000313" key="2">
    <source>
        <dbReference type="Proteomes" id="UP001596990"/>
    </source>
</evidence>
<accession>A0ABW3L0W4</accession>
<gene>
    <name evidence="1" type="ORF">ACFQ2J_11090</name>
</gene>
<dbReference type="Pfam" id="PF02082">
    <property type="entry name" value="Rrf2"/>
    <property type="match status" value="1"/>
</dbReference>
<comment type="caution">
    <text evidence="1">The sequence shown here is derived from an EMBL/GenBank/DDBJ whole genome shotgun (WGS) entry which is preliminary data.</text>
</comment>
<dbReference type="SUPFAM" id="SSF46785">
    <property type="entry name" value="Winged helix' DNA-binding domain"/>
    <property type="match status" value="1"/>
</dbReference>
<dbReference type="InterPro" id="IPR000944">
    <property type="entry name" value="Tscrpt_reg_Rrf2"/>
</dbReference>
<organism evidence="1 2">
    <name type="scientific">Thalassobacillus hwangdonensis</name>
    <dbReference type="NCBI Taxonomy" id="546108"/>
    <lineage>
        <taxon>Bacteria</taxon>
        <taxon>Bacillati</taxon>
        <taxon>Bacillota</taxon>
        <taxon>Bacilli</taxon>
        <taxon>Bacillales</taxon>
        <taxon>Bacillaceae</taxon>
        <taxon>Thalassobacillus</taxon>
    </lineage>
</organism>
<dbReference type="RefSeq" id="WP_386060067.1">
    <property type="nucleotide sequence ID" value="NZ_JBHTKL010000005.1"/>
</dbReference>
<name>A0ABW3L0W4_9BACI</name>
<evidence type="ECO:0000313" key="1">
    <source>
        <dbReference type="EMBL" id="MFD1019717.1"/>
    </source>
</evidence>
<dbReference type="InterPro" id="IPR030489">
    <property type="entry name" value="TR_Rrf2-type_CS"/>
</dbReference>
<dbReference type="PROSITE" id="PS51197">
    <property type="entry name" value="HTH_RRF2_2"/>
    <property type="match status" value="1"/>
</dbReference>
<dbReference type="PANTHER" id="PTHR33221">
    <property type="entry name" value="WINGED HELIX-TURN-HELIX TRANSCRIPTIONAL REGULATOR, RRF2 FAMILY"/>
    <property type="match status" value="1"/>
</dbReference>
<dbReference type="Proteomes" id="UP001596990">
    <property type="component" value="Unassembled WGS sequence"/>
</dbReference>
<dbReference type="InterPro" id="IPR036390">
    <property type="entry name" value="WH_DNA-bd_sf"/>
</dbReference>
<protein>
    <submittedName>
        <fullName evidence="1">RrF2 family transcriptional regulator</fullName>
    </submittedName>
</protein>
<reference evidence="2" key="1">
    <citation type="journal article" date="2019" name="Int. J. Syst. Evol. Microbiol.">
        <title>The Global Catalogue of Microorganisms (GCM) 10K type strain sequencing project: providing services to taxonomists for standard genome sequencing and annotation.</title>
        <authorList>
            <consortium name="The Broad Institute Genomics Platform"/>
            <consortium name="The Broad Institute Genome Sequencing Center for Infectious Disease"/>
            <person name="Wu L."/>
            <person name="Ma J."/>
        </authorList>
    </citation>
    <scope>NUCLEOTIDE SEQUENCE [LARGE SCALE GENOMIC DNA]</scope>
    <source>
        <strain evidence="2">CCUG 56607</strain>
    </source>
</reference>
<keyword evidence="2" id="KW-1185">Reference proteome</keyword>
<sequence>MAEKVSSLKWFGTALKALLVLADHEGRCPSGQMAEKLESKSLYLRKVLTHLVKAGLIHAKEGRDGGYSLAERPENITLAEVYEAMRSETISKGFLEVEGDACFSPSTTSALCELRNEMEGWIVDGLEQKTLADLLAKEKN</sequence>
<dbReference type="EMBL" id="JBHTKL010000005">
    <property type="protein sequence ID" value="MFD1019717.1"/>
    <property type="molecule type" value="Genomic_DNA"/>
</dbReference>
<dbReference type="Gene3D" id="1.10.10.10">
    <property type="entry name" value="Winged helix-like DNA-binding domain superfamily/Winged helix DNA-binding domain"/>
    <property type="match status" value="1"/>
</dbReference>
<dbReference type="PROSITE" id="PS01332">
    <property type="entry name" value="HTH_RRF2_1"/>
    <property type="match status" value="1"/>
</dbReference>